<dbReference type="PROSITE" id="PS51257">
    <property type="entry name" value="PROKAR_LIPOPROTEIN"/>
    <property type="match status" value="1"/>
</dbReference>
<dbReference type="AlphaFoldDB" id="A0A3S3CLW2"/>
<keyword evidence="6" id="KW-1185">Reference proteome</keyword>
<evidence type="ECO:0000256" key="1">
    <source>
        <dbReference type="SAM" id="MobiDB-lite"/>
    </source>
</evidence>
<feature type="region of interest" description="Disordered" evidence="1">
    <location>
        <begin position="362"/>
        <end position="399"/>
    </location>
</feature>
<name>A0A3S3CLW2_9NOCA</name>
<evidence type="ECO:0000313" key="5">
    <source>
        <dbReference type="EMBL" id="RVW00663.1"/>
    </source>
</evidence>
<feature type="domain" description="Mammalian cell entry C-terminal" evidence="4">
    <location>
        <begin position="130"/>
        <end position="298"/>
    </location>
</feature>
<dbReference type="PANTHER" id="PTHR33371:SF15">
    <property type="entry name" value="LIPOPROTEIN LPRN"/>
    <property type="match status" value="1"/>
</dbReference>
<feature type="domain" description="Mce/MlaD" evidence="3">
    <location>
        <begin position="47"/>
        <end position="122"/>
    </location>
</feature>
<dbReference type="GO" id="GO:0005576">
    <property type="term" value="C:extracellular region"/>
    <property type="evidence" value="ECO:0007669"/>
    <property type="project" value="TreeGrafter"/>
</dbReference>
<dbReference type="EMBL" id="RKLO01000006">
    <property type="protein sequence ID" value="RVW00663.1"/>
    <property type="molecule type" value="Genomic_DNA"/>
</dbReference>
<protein>
    <submittedName>
        <fullName evidence="5">MCE family protein</fullName>
    </submittedName>
</protein>
<gene>
    <name evidence="5" type="ORF">EGT50_15075</name>
</gene>
<evidence type="ECO:0000256" key="2">
    <source>
        <dbReference type="SAM" id="SignalP"/>
    </source>
</evidence>
<feature type="chain" id="PRO_5038753644" evidence="2">
    <location>
        <begin position="31"/>
        <end position="399"/>
    </location>
</feature>
<keyword evidence="2" id="KW-0732">Signal</keyword>
<dbReference type="RefSeq" id="WP_127955455.1">
    <property type="nucleotide sequence ID" value="NZ_RKLO01000006.1"/>
</dbReference>
<dbReference type="Proteomes" id="UP000283479">
    <property type="component" value="Unassembled WGS sequence"/>
</dbReference>
<dbReference type="InterPro" id="IPR052336">
    <property type="entry name" value="MlaD_Phospholipid_Transporter"/>
</dbReference>
<dbReference type="InterPro" id="IPR024516">
    <property type="entry name" value="Mce_C"/>
</dbReference>
<dbReference type="InterPro" id="IPR005693">
    <property type="entry name" value="Mce"/>
</dbReference>
<sequence length="399" mass="41204">MIERGKRTRVATASAIAVTLTLAVSGCAWNGLNSVALPGTEGRGEGAYSVQIEMPNVTTLSQNSPVRVNDVAVGAVTGIEVQDWHALVTVSLNPDVHLPANATAKIGQTSLLGSQHLELAPPLGVAPEGTLRDGDVIPLERAGAYPTTEQTLSSLSVVINGGGLAQINDVTRELNAALNGREDSIRDLLPQLDQLVGSLDGQRAEIVSAMEGIDRLAGTVNAQTDILTRALDDVPPALEVLVGQRQNLTNALIALGDLSDTATRVINESGDDLKSNLASLSPVLAELAGTGDSLTEVLSLLLTFPFSMKTIDQVFQGDYANLNMMIDLTNQRLDDNFLADTGLGVTLGGLEGALGSIAGVAGQANDPLGIPEPSGPDLIQPEPTPVSAESDSPGGAPTP</sequence>
<evidence type="ECO:0000313" key="6">
    <source>
        <dbReference type="Proteomes" id="UP000283479"/>
    </source>
</evidence>
<organism evidence="5 6">
    <name type="scientific">Rhodococcus xishaensis</name>
    <dbReference type="NCBI Taxonomy" id="2487364"/>
    <lineage>
        <taxon>Bacteria</taxon>
        <taxon>Bacillati</taxon>
        <taxon>Actinomycetota</taxon>
        <taxon>Actinomycetes</taxon>
        <taxon>Mycobacteriales</taxon>
        <taxon>Nocardiaceae</taxon>
        <taxon>Rhodococcus</taxon>
    </lineage>
</organism>
<dbReference type="Pfam" id="PF11887">
    <property type="entry name" value="Mce4_CUP1"/>
    <property type="match status" value="1"/>
</dbReference>
<evidence type="ECO:0000259" key="3">
    <source>
        <dbReference type="Pfam" id="PF02470"/>
    </source>
</evidence>
<dbReference type="Pfam" id="PF02470">
    <property type="entry name" value="MlaD"/>
    <property type="match status" value="1"/>
</dbReference>
<dbReference type="NCBIfam" id="TIGR00996">
    <property type="entry name" value="Mtu_fam_mce"/>
    <property type="match status" value="1"/>
</dbReference>
<dbReference type="OrthoDB" id="9774928at2"/>
<reference evidence="5 6" key="1">
    <citation type="submission" date="2018-11" db="EMBL/GenBank/DDBJ databases">
        <title>Rhodococcus spongicola sp. nov. and Rhodococcus xishaensis sp. nov. from marine sponges.</title>
        <authorList>
            <person name="Li L."/>
            <person name="Lin H.W."/>
        </authorList>
    </citation>
    <scope>NUCLEOTIDE SEQUENCE [LARGE SCALE GENOMIC DNA]</scope>
    <source>
        <strain evidence="5 6">LHW51113</strain>
    </source>
</reference>
<evidence type="ECO:0000259" key="4">
    <source>
        <dbReference type="Pfam" id="PF11887"/>
    </source>
</evidence>
<comment type="caution">
    <text evidence="5">The sequence shown here is derived from an EMBL/GenBank/DDBJ whole genome shotgun (WGS) entry which is preliminary data.</text>
</comment>
<proteinExistence type="predicted"/>
<dbReference type="PANTHER" id="PTHR33371">
    <property type="entry name" value="INTERMEMBRANE PHOSPHOLIPID TRANSPORT SYSTEM BINDING PROTEIN MLAD-RELATED"/>
    <property type="match status" value="1"/>
</dbReference>
<dbReference type="InterPro" id="IPR003399">
    <property type="entry name" value="Mce/MlaD"/>
</dbReference>
<feature type="signal peptide" evidence="2">
    <location>
        <begin position="1"/>
        <end position="30"/>
    </location>
</feature>
<accession>A0A3S3CLW2</accession>